<dbReference type="Gene3D" id="3.40.50.720">
    <property type="entry name" value="NAD(P)-binding Rossmann-like Domain"/>
    <property type="match status" value="1"/>
</dbReference>
<comment type="function">
    <text evidence="10">Catalyzes the reduction of fatty acyl-CoA to fatty alcohols.</text>
</comment>
<dbReference type="InterPro" id="IPR033640">
    <property type="entry name" value="FAR_C"/>
</dbReference>
<dbReference type="EMBL" id="JH668471">
    <property type="protein sequence ID" value="KAG6454639.1"/>
    <property type="molecule type" value="Genomic_DNA"/>
</dbReference>
<dbReference type="GO" id="GO:0035336">
    <property type="term" value="P:long-chain fatty-acyl-CoA metabolic process"/>
    <property type="evidence" value="ECO:0007669"/>
    <property type="project" value="TreeGrafter"/>
</dbReference>
<protein>
    <recommendedName>
        <fullName evidence="10">Fatty acyl-CoA reductase</fullName>
        <ecNumber evidence="10">1.2.1.84</ecNumber>
    </recommendedName>
</protein>
<dbReference type="EC" id="1.2.1.84" evidence="10"/>
<dbReference type="EMBL" id="JH668471">
    <property type="protein sequence ID" value="KAG6454638.1"/>
    <property type="molecule type" value="Genomic_DNA"/>
</dbReference>
<reference evidence="13" key="1">
    <citation type="journal article" date="2016" name="Insect Biochem. Mol. Biol.">
        <title>Multifaceted biological insights from a draft genome sequence of the tobacco hornworm moth, Manduca sexta.</title>
        <authorList>
            <person name="Kanost M.R."/>
            <person name="Arrese E.L."/>
            <person name="Cao X."/>
            <person name="Chen Y.R."/>
            <person name="Chellapilla S."/>
            <person name="Goldsmith M.R."/>
            <person name="Grosse-Wilde E."/>
            <person name="Heckel D.G."/>
            <person name="Herndon N."/>
            <person name="Jiang H."/>
            <person name="Papanicolaou A."/>
            <person name="Qu J."/>
            <person name="Soulages J.L."/>
            <person name="Vogel H."/>
            <person name="Walters J."/>
            <person name="Waterhouse R.M."/>
            <person name="Ahn S.J."/>
            <person name="Almeida F.C."/>
            <person name="An C."/>
            <person name="Aqrawi P."/>
            <person name="Bretschneider A."/>
            <person name="Bryant W.B."/>
            <person name="Bucks S."/>
            <person name="Chao H."/>
            <person name="Chevignon G."/>
            <person name="Christen J.M."/>
            <person name="Clarke D.F."/>
            <person name="Dittmer N.T."/>
            <person name="Ferguson L.C.F."/>
            <person name="Garavelou S."/>
            <person name="Gordon K.H.J."/>
            <person name="Gunaratna R.T."/>
            <person name="Han Y."/>
            <person name="Hauser F."/>
            <person name="He Y."/>
            <person name="Heidel-Fischer H."/>
            <person name="Hirsh A."/>
            <person name="Hu Y."/>
            <person name="Jiang H."/>
            <person name="Kalra D."/>
            <person name="Klinner C."/>
            <person name="Konig C."/>
            <person name="Kovar C."/>
            <person name="Kroll A.R."/>
            <person name="Kuwar S.S."/>
            <person name="Lee S.L."/>
            <person name="Lehman R."/>
            <person name="Li K."/>
            <person name="Li Z."/>
            <person name="Liang H."/>
            <person name="Lovelace S."/>
            <person name="Lu Z."/>
            <person name="Mansfield J.H."/>
            <person name="McCulloch K.J."/>
            <person name="Mathew T."/>
            <person name="Morton B."/>
            <person name="Muzny D.M."/>
            <person name="Neunemann D."/>
            <person name="Ongeri F."/>
            <person name="Pauchet Y."/>
            <person name="Pu L.L."/>
            <person name="Pyrousis I."/>
            <person name="Rao X.J."/>
            <person name="Redding A."/>
            <person name="Roesel C."/>
            <person name="Sanchez-Gracia A."/>
            <person name="Schaack S."/>
            <person name="Shukla A."/>
            <person name="Tetreau G."/>
            <person name="Wang Y."/>
            <person name="Xiong G.H."/>
            <person name="Traut W."/>
            <person name="Walsh T.K."/>
            <person name="Worley K.C."/>
            <person name="Wu D."/>
            <person name="Wu W."/>
            <person name="Wu Y.Q."/>
            <person name="Zhang X."/>
            <person name="Zou Z."/>
            <person name="Zucker H."/>
            <person name="Briscoe A.D."/>
            <person name="Burmester T."/>
            <person name="Clem R.J."/>
            <person name="Feyereisen R."/>
            <person name="Grimmelikhuijzen C.J.P."/>
            <person name="Hamodrakas S.J."/>
            <person name="Hansson B.S."/>
            <person name="Huguet E."/>
            <person name="Jermiin L.S."/>
            <person name="Lan Q."/>
            <person name="Lehman H.K."/>
            <person name="Lorenzen M."/>
            <person name="Merzendorfer H."/>
            <person name="Michalopoulos I."/>
            <person name="Morton D.B."/>
            <person name="Muthukrishnan S."/>
            <person name="Oakeshott J.G."/>
            <person name="Palmer W."/>
            <person name="Park Y."/>
            <person name="Passarelli A.L."/>
            <person name="Rozas J."/>
            <person name="Schwartz L.M."/>
            <person name="Smith W."/>
            <person name="Southgate A."/>
            <person name="Vilcinskas A."/>
            <person name="Vogt R."/>
            <person name="Wang P."/>
            <person name="Werren J."/>
            <person name="Yu X.Q."/>
            <person name="Zhou J.J."/>
            <person name="Brown S.J."/>
            <person name="Scherer S.E."/>
            <person name="Richards S."/>
            <person name="Blissard G.W."/>
        </authorList>
    </citation>
    <scope>NUCLEOTIDE SEQUENCE</scope>
</reference>
<feature type="domain" description="Thioester reductase (TE)" evidence="12">
    <location>
        <begin position="23"/>
        <end position="288"/>
    </location>
</feature>
<keyword evidence="14" id="KW-1185">Reference proteome</keyword>
<keyword evidence="10" id="KW-0560">Oxidoreductase</keyword>
<keyword evidence="4" id="KW-0812">Transmembrane</keyword>
<dbReference type="InterPro" id="IPR013120">
    <property type="entry name" value="FAR_NAD-bd"/>
</dbReference>
<reference evidence="13" key="2">
    <citation type="submission" date="2020-12" db="EMBL/GenBank/DDBJ databases">
        <authorList>
            <person name="Kanost M."/>
        </authorList>
    </citation>
    <scope>NUCLEOTIDE SEQUENCE</scope>
</reference>
<dbReference type="CDD" id="cd05236">
    <property type="entry name" value="FAR-N_SDR_e"/>
    <property type="match status" value="1"/>
</dbReference>
<feature type="domain" description="Fatty acyl-CoA reductase C-terminal" evidence="11">
    <location>
        <begin position="358"/>
        <end position="446"/>
    </location>
</feature>
<comment type="subcellular location">
    <subcellularLocation>
        <location evidence="1">Membrane</location>
        <topology evidence="1">Multi-pass membrane protein</topology>
    </subcellularLocation>
</comment>
<evidence type="ECO:0000256" key="4">
    <source>
        <dbReference type="ARBA" id="ARBA00022692"/>
    </source>
</evidence>
<dbReference type="GO" id="GO:0016020">
    <property type="term" value="C:membrane"/>
    <property type="evidence" value="ECO:0007669"/>
    <property type="project" value="UniProtKB-SubCell"/>
</dbReference>
<evidence type="ECO:0000313" key="13">
    <source>
        <dbReference type="EMBL" id="KAG6454641.1"/>
    </source>
</evidence>
<dbReference type="Pfam" id="PF07993">
    <property type="entry name" value="NAD_binding_4"/>
    <property type="match status" value="1"/>
</dbReference>
<evidence type="ECO:0000256" key="6">
    <source>
        <dbReference type="ARBA" id="ARBA00022989"/>
    </source>
</evidence>
<evidence type="ECO:0000313" key="14">
    <source>
        <dbReference type="Proteomes" id="UP000791440"/>
    </source>
</evidence>
<sequence length="454" mass="51442">MVINKEAEEQSVADFYDGKSIFITGGTGFLGKVLIARLLLDCPKIKNIYLMARGKRGVSVEKRIIELRDNFVFSKLKIENPEALKKIVPIVGDITTPGLGISADDENELIEKVSIVFHVAATVKFNLPLREALKNNVEGTMQVLSLCKRMKNIQMLVHVSTAYAHCLKDVIEEKLYPPPMDFTDLYLQLKGADDKDISKIIGSWPNTYTFTKSLAEHYLAKNRGNIPVTIVRPSIVAPIEEGPLEGWLDNWYGATGILAAIDKGFLRILMGSNQNLVDLIPVDYVANLSIIVAAKESHQDVAVYNSCSSSSNPLTLRQLIDFFISKPDEKRDYIFLSNKVNFITKYKWIVMLLSFVMSIIPAHISDVLRRLQGKRPRYVNIVSRILTNRESLDFFTSHSWVFKNDETRSLFSSLSPQDQQTFPCDPTTISWPQYMAKYKDGVRRFLDSKINYLD</sequence>
<dbReference type="PANTHER" id="PTHR11011:SF45">
    <property type="entry name" value="FATTY ACYL-COA REDUCTASE CG8306-RELATED"/>
    <property type="match status" value="1"/>
</dbReference>
<proteinExistence type="inferred from homology"/>
<dbReference type="Pfam" id="PF03015">
    <property type="entry name" value="Sterile"/>
    <property type="match status" value="1"/>
</dbReference>
<evidence type="ECO:0000259" key="12">
    <source>
        <dbReference type="Pfam" id="PF07993"/>
    </source>
</evidence>
<dbReference type="SUPFAM" id="SSF51735">
    <property type="entry name" value="NAD(P)-binding Rossmann-fold domains"/>
    <property type="match status" value="1"/>
</dbReference>
<dbReference type="GO" id="GO:0102965">
    <property type="term" value="F:alcohol-forming long-chain fatty acyl-CoA reductase activity"/>
    <property type="evidence" value="ECO:0007669"/>
    <property type="project" value="UniProtKB-EC"/>
</dbReference>
<gene>
    <name evidence="13" type="ORF">O3G_MSEX008790</name>
</gene>
<keyword evidence="6" id="KW-1133">Transmembrane helix</keyword>
<organism evidence="13 14">
    <name type="scientific">Manduca sexta</name>
    <name type="common">Tobacco hawkmoth</name>
    <name type="synonym">Tobacco hornworm</name>
    <dbReference type="NCBI Taxonomy" id="7130"/>
    <lineage>
        <taxon>Eukaryota</taxon>
        <taxon>Metazoa</taxon>
        <taxon>Ecdysozoa</taxon>
        <taxon>Arthropoda</taxon>
        <taxon>Hexapoda</taxon>
        <taxon>Insecta</taxon>
        <taxon>Pterygota</taxon>
        <taxon>Neoptera</taxon>
        <taxon>Endopterygota</taxon>
        <taxon>Lepidoptera</taxon>
        <taxon>Glossata</taxon>
        <taxon>Ditrysia</taxon>
        <taxon>Bombycoidea</taxon>
        <taxon>Sphingidae</taxon>
        <taxon>Sphinginae</taxon>
        <taxon>Sphingini</taxon>
        <taxon>Manduca</taxon>
    </lineage>
</organism>
<dbReference type="InterPro" id="IPR036291">
    <property type="entry name" value="NAD(P)-bd_dom_sf"/>
</dbReference>
<evidence type="ECO:0000256" key="3">
    <source>
        <dbReference type="ARBA" id="ARBA00022516"/>
    </source>
</evidence>
<dbReference type="Proteomes" id="UP000791440">
    <property type="component" value="Unassembled WGS sequence"/>
</dbReference>
<keyword evidence="7 10" id="KW-0443">Lipid metabolism</keyword>
<keyword evidence="5 10" id="KW-0521">NADP</keyword>
<dbReference type="EMBL" id="JH668471">
    <property type="protein sequence ID" value="KAG6454641.1"/>
    <property type="molecule type" value="Genomic_DNA"/>
</dbReference>
<evidence type="ECO:0000256" key="5">
    <source>
        <dbReference type="ARBA" id="ARBA00022857"/>
    </source>
</evidence>
<evidence type="ECO:0000256" key="8">
    <source>
        <dbReference type="ARBA" id="ARBA00023136"/>
    </source>
</evidence>
<comment type="similarity">
    <text evidence="2 10">Belongs to the fatty acyl-CoA reductase family.</text>
</comment>
<accession>A0A922CQK3</accession>
<dbReference type="FunFam" id="3.40.50.720:FF:000143">
    <property type="entry name" value="Fatty acyl-CoA reductase"/>
    <property type="match status" value="1"/>
</dbReference>
<evidence type="ECO:0000256" key="10">
    <source>
        <dbReference type="RuleBase" id="RU363097"/>
    </source>
</evidence>
<evidence type="ECO:0000256" key="7">
    <source>
        <dbReference type="ARBA" id="ARBA00023098"/>
    </source>
</evidence>
<evidence type="ECO:0000256" key="9">
    <source>
        <dbReference type="ARBA" id="ARBA00052530"/>
    </source>
</evidence>
<evidence type="ECO:0000256" key="1">
    <source>
        <dbReference type="ARBA" id="ARBA00004141"/>
    </source>
</evidence>
<dbReference type="GO" id="GO:0080019">
    <property type="term" value="F:alcohol-forming very long-chain fatty acyl-CoA reductase activity"/>
    <property type="evidence" value="ECO:0007669"/>
    <property type="project" value="InterPro"/>
</dbReference>
<comment type="caution">
    <text evidence="13">The sequence shown here is derived from an EMBL/GenBank/DDBJ whole genome shotgun (WGS) entry which is preliminary data.</text>
</comment>
<comment type="catalytic activity">
    <reaction evidence="9 10">
        <text>a long-chain fatty acyl-CoA + 2 NADPH + 2 H(+) = a long-chain primary fatty alcohol + 2 NADP(+) + CoA</text>
        <dbReference type="Rhea" id="RHEA:52716"/>
        <dbReference type="ChEBI" id="CHEBI:15378"/>
        <dbReference type="ChEBI" id="CHEBI:57287"/>
        <dbReference type="ChEBI" id="CHEBI:57783"/>
        <dbReference type="ChEBI" id="CHEBI:58349"/>
        <dbReference type="ChEBI" id="CHEBI:77396"/>
        <dbReference type="ChEBI" id="CHEBI:83139"/>
        <dbReference type="EC" id="1.2.1.84"/>
    </reaction>
</comment>
<dbReference type="PANTHER" id="PTHR11011">
    <property type="entry name" value="MALE STERILITY PROTEIN 2-RELATED"/>
    <property type="match status" value="1"/>
</dbReference>
<evidence type="ECO:0000259" key="11">
    <source>
        <dbReference type="Pfam" id="PF03015"/>
    </source>
</evidence>
<dbReference type="AlphaFoldDB" id="A0A922CQK3"/>
<evidence type="ECO:0000256" key="2">
    <source>
        <dbReference type="ARBA" id="ARBA00005928"/>
    </source>
</evidence>
<keyword evidence="8" id="KW-0472">Membrane</keyword>
<dbReference type="EMBL" id="JH668471">
    <property type="protein sequence ID" value="KAG6454640.1"/>
    <property type="molecule type" value="Genomic_DNA"/>
</dbReference>
<name>A0A922CQK3_MANSE</name>
<dbReference type="GO" id="GO:0005777">
    <property type="term" value="C:peroxisome"/>
    <property type="evidence" value="ECO:0007669"/>
    <property type="project" value="TreeGrafter"/>
</dbReference>
<dbReference type="InterPro" id="IPR026055">
    <property type="entry name" value="FAR"/>
</dbReference>
<keyword evidence="3 10" id="KW-0444">Lipid biosynthesis</keyword>
<dbReference type="CDD" id="cd09071">
    <property type="entry name" value="FAR_C"/>
    <property type="match status" value="1"/>
</dbReference>